<keyword evidence="2" id="KW-1185">Reference proteome</keyword>
<organism evidence="1 2">
    <name type="scientific">Elysia marginata</name>
    <dbReference type="NCBI Taxonomy" id="1093978"/>
    <lineage>
        <taxon>Eukaryota</taxon>
        <taxon>Metazoa</taxon>
        <taxon>Spiralia</taxon>
        <taxon>Lophotrochozoa</taxon>
        <taxon>Mollusca</taxon>
        <taxon>Gastropoda</taxon>
        <taxon>Heterobranchia</taxon>
        <taxon>Euthyneura</taxon>
        <taxon>Panpulmonata</taxon>
        <taxon>Sacoglossa</taxon>
        <taxon>Placobranchoidea</taxon>
        <taxon>Plakobranchidae</taxon>
        <taxon>Elysia</taxon>
    </lineage>
</organism>
<evidence type="ECO:0000313" key="2">
    <source>
        <dbReference type="Proteomes" id="UP000762676"/>
    </source>
</evidence>
<reference evidence="1 2" key="1">
    <citation type="journal article" date="2021" name="Elife">
        <title>Chloroplast acquisition without the gene transfer in kleptoplastic sea slugs, Plakobranchus ocellatus.</title>
        <authorList>
            <person name="Maeda T."/>
            <person name="Takahashi S."/>
            <person name="Yoshida T."/>
            <person name="Shimamura S."/>
            <person name="Takaki Y."/>
            <person name="Nagai Y."/>
            <person name="Toyoda A."/>
            <person name="Suzuki Y."/>
            <person name="Arimoto A."/>
            <person name="Ishii H."/>
            <person name="Satoh N."/>
            <person name="Nishiyama T."/>
            <person name="Hasebe M."/>
            <person name="Maruyama T."/>
            <person name="Minagawa J."/>
            <person name="Obokata J."/>
            <person name="Shigenobu S."/>
        </authorList>
    </citation>
    <scope>NUCLEOTIDE SEQUENCE [LARGE SCALE GENOMIC DNA]</scope>
</reference>
<name>A0AAV4FEF1_9GAST</name>
<protein>
    <recommendedName>
        <fullName evidence="3">60S ribosomal protein L35</fullName>
    </recommendedName>
</protein>
<evidence type="ECO:0000313" key="1">
    <source>
        <dbReference type="EMBL" id="GFR71261.1"/>
    </source>
</evidence>
<sequence length="104" mass="11687">MPSNARVPEQVQASCLQLLSTSGTGRTLRKSRVRQQEVGAKIDSLKVLKSKNLLSQLQATQRTMQTPKSASSFLTKKKRKRALRLKFIASVFRRSLKQTQNGMV</sequence>
<dbReference type="AlphaFoldDB" id="A0AAV4FEF1"/>
<comment type="caution">
    <text evidence="1">The sequence shown here is derived from an EMBL/GenBank/DDBJ whole genome shotgun (WGS) entry which is preliminary data.</text>
</comment>
<dbReference type="EMBL" id="BMAT01011361">
    <property type="protein sequence ID" value="GFR71261.1"/>
    <property type="molecule type" value="Genomic_DNA"/>
</dbReference>
<proteinExistence type="predicted"/>
<evidence type="ECO:0008006" key="3">
    <source>
        <dbReference type="Google" id="ProtNLM"/>
    </source>
</evidence>
<accession>A0AAV4FEF1</accession>
<dbReference type="Proteomes" id="UP000762676">
    <property type="component" value="Unassembled WGS sequence"/>
</dbReference>
<gene>
    <name evidence="1" type="ORF">ElyMa_005675000</name>
</gene>